<reference evidence="1" key="1">
    <citation type="submission" date="2022-08" db="EMBL/GenBank/DDBJ databases">
        <authorList>
            <person name="Gutierrez-Valencia J."/>
        </authorList>
    </citation>
    <scope>NUCLEOTIDE SEQUENCE</scope>
</reference>
<keyword evidence="2" id="KW-1185">Reference proteome</keyword>
<comment type="caution">
    <text evidence="1">The sequence shown here is derived from an EMBL/GenBank/DDBJ whole genome shotgun (WGS) entry which is preliminary data.</text>
</comment>
<organism evidence="1 2">
    <name type="scientific">Linum tenue</name>
    <dbReference type="NCBI Taxonomy" id="586396"/>
    <lineage>
        <taxon>Eukaryota</taxon>
        <taxon>Viridiplantae</taxon>
        <taxon>Streptophyta</taxon>
        <taxon>Embryophyta</taxon>
        <taxon>Tracheophyta</taxon>
        <taxon>Spermatophyta</taxon>
        <taxon>Magnoliopsida</taxon>
        <taxon>eudicotyledons</taxon>
        <taxon>Gunneridae</taxon>
        <taxon>Pentapetalae</taxon>
        <taxon>rosids</taxon>
        <taxon>fabids</taxon>
        <taxon>Malpighiales</taxon>
        <taxon>Linaceae</taxon>
        <taxon>Linum</taxon>
    </lineage>
</organism>
<gene>
    <name evidence="1" type="ORF">LITE_LOCUS49030</name>
</gene>
<dbReference type="Proteomes" id="UP001154282">
    <property type="component" value="Unassembled WGS sequence"/>
</dbReference>
<evidence type="ECO:0000313" key="2">
    <source>
        <dbReference type="Proteomes" id="UP001154282"/>
    </source>
</evidence>
<name>A0AAV0RRA3_9ROSI</name>
<dbReference type="AlphaFoldDB" id="A0AAV0RRA3"/>
<accession>A0AAV0RRA3</accession>
<dbReference type="EMBL" id="CAMGYJ010000011">
    <property type="protein sequence ID" value="CAI0559042.1"/>
    <property type="molecule type" value="Genomic_DNA"/>
</dbReference>
<protein>
    <submittedName>
        <fullName evidence="1">Uncharacterized protein</fullName>
    </submittedName>
</protein>
<proteinExistence type="predicted"/>
<evidence type="ECO:0000313" key="1">
    <source>
        <dbReference type="EMBL" id="CAI0559042.1"/>
    </source>
</evidence>
<sequence length="27" mass="3156">MTDKLTSIARKSKMVVQKTWEEMGNRS</sequence>